<keyword evidence="4" id="KW-0809">Transit peptide</keyword>
<dbReference type="Pfam" id="PF07955">
    <property type="entry name" value="DUF1687"/>
    <property type="match status" value="1"/>
</dbReference>
<evidence type="ECO:0000256" key="6">
    <source>
        <dbReference type="ARBA" id="ARBA00023128"/>
    </source>
</evidence>
<dbReference type="Proteomes" id="UP001313282">
    <property type="component" value="Unassembled WGS sequence"/>
</dbReference>
<dbReference type="Gene3D" id="3.40.30.10">
    <property type="entry name" value="Glutaredoxin"/>
    <property type="match status" value="1"/>
</dbReference>
<dbReference type="InterPro" id="IPR036249">
    <property type="entry name" value="Thioredoxin-like_sf"/>
</dbReference>
<evidence type="ECO:0000256" key="5">
    <source>
        <dbReference type="ARBA" id="ARBA00023002"/>
    </source>
</evidence>
<dbReference type="PANTHER" id="PTHR28071">
    <property type="entry name" value="REDOX PROTEIN FMP46, MITOCHONDRIAL-RELATED"/>
    <property type="match status" value="1"/>
</dbReference>
<reference evidence="7 8" key="1">
    <citation type="submission" date="2019-10" db="EMBL/GenBank/DDBJ databases">
        <authorList>
            <person name="Palmer J.M."/>
        </authorList>
    </citation>
    <scope>NUCLEOTIDE SEQUENCE [LARGE SCALE GENOMIC DNA]</scope>
    <source>
        <strain evidence="7 8">TWF718</strain>
    </source>
</reference>
<evidence type="ECO:0000313" key="8">
    <source>
        <dbReference type="Proteomes" id="UP001313282"/>
    </source>
</evidence>
<dbReference type="EMBL" id="JAVHNR010000002">
    <property type="protein sequence ID" value="KAK6351656.1"/>
    <property type="molecule type" value="Genomic_DNA"/>
</dbReference>
<dbReference type="PANTHER" id="PTHR28071:SF1">
    <property type="entry name" value="REDOX PROTEIN FMP46, MITOCHONDRIAL-RELATED"/>
    <property type="match status" value="1"/>
</dbReference>
<proteinExistence type="inferred from homology"/>
<organism evidence="7 8">
    <name type="scientific">Orbilia javanica</name>
    <dbReference type="NCBI Taxonomy" id="47235"/>
    <lineage>
        <taxon>Eukaryota</taxon>
        <taxon>Fungi</taxon>
        <taxon>Dikarya</taxon>
        <taxon>Ascomycota</taxon>
        <taxon>Pezizomycotina</taxon>
        <taxon>Orbiliomycetes</taxon>
        <taxon>Orbiliales</taxon>
        <taxon>Orbiliaceae</taxon>
        <taxon>Orbilia</taxon>
    </lineage>
</organism>
<comment type="caution">
    <text evidence="7">The sequence shown here is derived from an EMBL/GenBank/DDBJ whole genome shotgun (WGS) entry which is preliminary data.</text>
</comment>
<dbReference type="InterPro" id="IPR012882">
    <property type="entry name" value="Fmp46"/>
</dbReference>
<accession>A0AAN8RFT8</accession>
<keyword evidence="6" id="KW-0496">Mitochondrion</keyword>
<protein>
    <submittedName>
        <fullName evidence="7">Uncharacterized protein</fullName>
    </submittedName>
</protein>
<gene>
    <name evidence="7" type="ORF">TWF718_004810</name>
</gene>
<evidence type="ECO:0000256" key="4">
    <source>
        <dbReference type="ARBA" id="ARBA00022946"/>
    </source>
</evidence>
<evidence type="ECO:0000256" key="3">
    <source>
        <dbReference type="ARBA" id="ARBA00009734"/>
    </source>
</evidence>
<dbReference type="GO" id="GO:0016491">
    <property type="term" value="F:oxidoreductase activity"/>
    <property type="evidence" value="ECO:0007669"/>
    <property type="project" value="UniProtKB-KW"/>
</dbReference>
<evidence type="ECO:0000313" key="7">
    <source>
        <dbReference type="EMBL" id="KAK6351656.1"/>
    </source>
</evidence>
<name>A0AAN8RFT8_9PEZI</name>
<dbReference type="SUPFAM" id="SSF52833">
    <property type="entry name" value="Thioredoxin-like"/>
    <property type="match status" value="1"/>
</dbReference>
<comment type="similarity">
    <text evidence="3">Belongs to the FMP46 family.</text>
</comment>
<sequence length="151" mass="16343">MPDTQLGCTKMFRFHKTLDVLTLFHSPRSEASNRVLSALKTASTAAEESSASSGVSRNASGEKKQMFELDVVEGPMTTAQLRSILDYVGENKVGEIVEGARGVHDAMKILDGTKGVDAIKRPIVVDWNNGRVVLGEKQSALQQLVESLPKS</sequence>
<comment type="subcellular location">
    <subcellularLocation>
        <location evidence="2">Mitochondrion</location>
    </subcellularLocation>
</comment>
<comment type="function">
    <text evidence="1">Putative mitochondrial redox protein which could be involved in the reduction of small toxic molecules.</text>
</comment>
<keyword evidence="8" id="KW-1185">Reference proteome</keyword>
<keyword evidence="5" id="KW-0560">Oxidoreductase</keyword>
<evidence type="ECO:0000256" key="1">
    <source>
        <dbReference type="ARBA" id="ARBA00002963"/>
    </source>
</evidence>
<dbReference type="AlphaFoldDB" id="A0AAN8RFT8"/>
<evidence type="ECO:0000256" key="2">
    <source>
        <dbReference type="ARBA" id="ARBA00004173"/>
    </source>
</evidence>
<dbReference type="GO" id="GO:0005739">
    <property type="term" value="C:mitochondrion"/>
    <property type="evidence" value="ECO:0007669"/>
    <property type="project" value="UniProtKB-SubCell"/>
</dbReference>